<dbReference type="PhylomeDB" id="E2BJP5"/>
<reference evidence="13 14" key="1">
    <citation type="journal article" date="2010" name="Science">
        <title>Genomic comparison of the ants Camponotus floridanus and Harpegnathos saltator.</title>
        <authorList>
            <person name="Bonasio R."/>
            <person name="Zhang G."/>
            <person name="Ye C."/>
            <person name="Mutti N.S."/>
            <person name="Fang X."/>
            <person name="Qin N."/>
            <person name="Donahue G."/>
            <person name="Yang P."/>
            <person name="Li Q."/>
            <person name="Li C."/>
            <person name="Zhang P."/>
            <person name="Huang Z."/>
            <person name="Berger S.L."/>
            <person name="Reinberg D."/>
            <person name="Wang J."/>
            <person name="Liebig J."/>
        </authorList>
    </citation>
    <scope>NUCLEOTIDE SEQUENCE [LARGE SCALE GENOMIC DNA]</scope>
    <source>
        <strain evidence="13 14">R22 G/1</strain>
    </source>
</reference>
<keyword evidence="7" id="KW-0399">Innate immunity</keyword>
<gene>
    <name evidence="13" type="ORF">EAI_00520</name>
</gene>
<dbReference type="InParanoid" id="E2BJP5"/>
<dbReference type="STRING" id="610380.E2BJP5"/>
<evidence type="ECO:0000256" key="10">
    <source>
        <dbReference type="ARBA" id="ARBA00023128"/>
    </source>
</evidence>
<name>E2BJP5_HARSA</name>
<evidence type="ECO:0000256" key="4">
    <source>
        <dbReference type="ARBA" id="ARBA00007674"/>
    </source>
</evidence>
<evidence type="ECO:0000256" key="1">
    <source>
        <dbReference type="ARBA" id="ARBA00004123"/>
    </source>
</evidence>
<dbReference type="GO" id="GO:0007178">
    <property type="term" value="P:cell surface receptor protein serine/threonine kinase signaling pathway"/>
    <property type="evidence" value="ECO:0007669"/>
    <property type="project" value="TreeGrafter"/>
</dbReference>
<dbReference type="Proteomes" id="UP000008237">
    <property type="component" value="Unassembled WGS sequence"/>
</dbReference>
<dbReference type="PANTHER" id="PTHR13113">
    <property type="entry name" value="ECSIT EVOLUTIONARILY CONSERVED SIGNALING INTERMEDIATE IN TOLL PATHWAYS"/>
    <property type="match status" value="1"/>
</dbReference>
<evidence type="ECO:0000259" key="12">
    <source>
        <dbReference type="SMART" id="SM01284"/>
    </source>
</evidence>
<dbReference type="InterPro" id="IPR010418">
    <property type="entry name" value="ECSIT"/>
</dbReference>
<dbReference type="FunCoup" id="E2BJP5">
    <property type="interactions" value="613"/>
</dbReference>
<dbReference type="EMBL" id="GL448604">
    <property type="protein sequence ID" value="EFN84103.1"/>
    <property type="molecule type" value="Genomic_DNA"/>
</dbReference>
<evidence type="ECO:0000256" key="3">
    <source>
        <dbReference type="ARBA" id="ARBA00004496"/>
    </source>
</evidence>
<proteinExistence type="inferred from homology"/>
<protein>
    <recommendedName>
        <fullName evidence="5">Evolutionarily conserved signaling intermediate in Toll pathway, mitochondrial</fullName>
    </recommendedName>
</protein>
<evidence type="ECO:0000256" key="11">
    <source>
        <dbReference type="ARBA" id="ARBA00023242"/>
    </source>
</evidence>
<keyword evidence="9" id="KW-0809">Transit peptide</keyword>
<dbReference type="Pfam" id="PF14784">
    <property type="entry name" value="ECSIT_C"/>
    <property type="match status" value="1"/>
</dbReference>
<dbReference type="GO" id="GO:0005634">
    <property type="term" value="C:nucleus"/>
    <property type="evidence" value="ECO:0007669"/>
    <property type="project" value="UniProtKB-SubCell"/>
</dbReference>
<keyword evidence="8" id="KW-0391">Immunity</keyword>
<evidence type="ECO:0000256" key="9">
    <source>
        <dbReference type="ARBA" id="ARBA00022946"/>
    </source>
</evidence>
<dbReference type="Pfam" id="PF06239">
    <property type="entry name" value="ECSIT_N"/>
    <property type="match status" value="1"/>
</dbReference>
<accession>E2BJP5</accession>
<dbReference type="GO" id="GO:0005739">
    <property type="term" value="C:mitochondrion"/>
    <property type="evidence" value="ECO:0007669"/>
    <property type="project" value="UniProtKB-SubCell"/>
</dbReference>
<dbReference type="KEGG" id="hst:105183576"/>
<evidence type="ECO:0000256" key="5">
    <source>
        <dbReference type="ARBA" id="ARBA00019998"/>
    </source>
</evidence>
<dbReference type="OMA" id="GPFHIWL"/>
<dbReference type="AlphaFoldDB" id="E2BJP5"/>
<feature type="domain" description="ECSIT C-terminal" evidence="12">
    <location>
        <begin position="256"/>
        <end position="373"/>
    </location>
</feature>
<evidence type="ECO:0000256" key="6">
    <source>
        <dbReference type="ARBA" id="ARBA00022490"/>
    </source>
</evidence>
<keyword evidence="11" id="KW-0539">Nucleus</keyword>
<dbReference type="GO" id="GO:0045087">
    <property type="term" value="P:innate immune response"/>
    <property type="evidence" value="ECO:0007669"/>
    <property type="project" value="UniProtKB-KW"/>
</dbReference>
<comment type="subcellular location">
    <subcellularLocation>
        <location evidence="3">Cytoplasm</location>
    </subcellularLocation>
    <subcellularLocation>
        <location evidence="2">Mitochondrion</location>
    </subcellularLocation>
    <subcellularLocation>
        <location evidence="1">Nucleus</location>
    </subcellularLocation>
</comment>
<dbReference type="SMART" id="SM01284">
    <property type="entry name" value="ECSIT_Cterm"/>
    <property type="match status" value="1"/>
</dbReference>
<dbReference type="InterPro" id="IPR046448">
    <property type="entry name" value="ECSIT_N"/>
</dbReference>
<dbReference type="PANTHER" id="PTHR13113:SF1">
    <property type="entry name" value="EVOLUTIONARILY CONSERVED SIGNALING INTERMEDIATE IN TOLL PATHWAY, MITOCHONDRIAL"/>
    <property type="match status" value="1"/>
</dbReference>
<dbReference type="InterPro" id="IPR029342">
    <property type="entry name" value="ECIST_C"/>
</dbReference>
<evidence type="ECO:0000313" key="13">
    <source>
        <dbReference type="EMBL" id="EFN84103.1"/>
    </source>
</evidence>
<organism evidence="14">
    <name type="scientific">Harpegnathos saltator</name>
    <name type="common">Jerdon's jumping ant</name>
    <dbReference type="NCBI Taxonomy" id="610380"/>
    <lineage>
        <taxon>Eukaryota</taxon>
        <taxon>Metazoa</taxon>
        <taxon>Ecdysozoa</taxon>
        <taxon>Arthropoda</taxon>
        <taxon>Hexapoda</taxon>
        <taxon>Insecta</taxon>
        <taxon>Pterygota</taxon>
        <taxon>Neoptera</taxon>
        <taxon>Endopterygota</taxon>
        <taxon>Hymenoptera</taxon>
        <taxon>Apocrita</taxon>
        <taxon>Aculeata</taxon>
        <taxon>Formicoidea</taxon>
        <taxon>Formicidae</taxon>
        <taxon>Ponerinae</taxon>
        <taxon>Ponerini</taxon>
        <taxon>Harpegnathos</taxon>
    </lineage>
</organism>
<comment type="similarity">
    <text evidence="4">Belongs to the ECSIT family.</text>
</comment>
<sequence length="397" mass="46230">MLSRITRSMLGSNVGMLLKKPPHGLEGTSMSARTVNAIHTSECRRNDNDKDKDKKKKKSKSSALILHSFESVEHKEKEAFLDVLREYKKENEIRRGHVEFIQVALKYMDEFGVNRDLAVYKALLDVLPKGKFVPINYLQTLFMHYPKQQYVGIDLLCKMEDNSVIPDVEMQQMLLNIYGVQSIVLKKFWRMMYWMPKFSNLNPWPCSRPAPKDPRVLARIAVNKLSSIDVTSIVTEYRTKDVEDSTEDTWILSSMSNIQRELLQKQPISNPIYVEGPYSVWVADQCIDYFVLRGESRVKDVYRDLDDVTDIRIPFWDKREVIRPFSVHEQQDGTYFAMCATGTSSKNSLLSWIRCLQKQNPILNMIPVMFKLSSSIKDQLYIENTVRENEILQSYKE</sequence>
<keyword evidence="10" id="KW-0496">Mitochondrion</keyword>
<evidence type="ECO:0000256" key="2">
    <source>
        <dbReference type="ARBA" id="ARBA00004173"/>
    </source>
</evidence>
<keyword evidence="6" id="KW-0963">Cytoplasm</keyword>
<evidence type="ECO:0000256" key="7">
    <source>
        <dbReference type="ARBA" id="ARBA00022588"/>
    </source>
</evidence>
<keyword evidence="14" id="KW-1185">Reference proteome</keyword>
<evidence type="ECO:0000256" key="8">
    <source>
        <dbReference type="ARBA" id="ARBA00022859"/>
    </source>
</evidence>
<dbReference type="OrthoDB" id="10064298at2759"/>
<evidence type="ECO:0000313" key="14">
    <source>
        <dbReference type="Proteomes" id="UP000008237"/>
    </source>
</evidence>